<dbReference type="GO" id="GO:0003700">
    <property type="term" value="F:DNA-binding transcription factor activity"/>
    <property type="evidence" value="ECO:0007669"/>
    <property type="project" value="TreeGrafter"/>
</dbReference>
<protein>
    <submittedName>
        <fullName evidence="3">Transcriptional regulator</fullName>
    </submittedName>
</protein>
<reference evidence="4 6" key="3">
    <citation type="submission" date="2020-04" db="EMBL/GenBank/DDBJ databases">
        <authorList>
            <person name="Hogendoorn C."/>
        </authorList>
    </citation>
    <scope>NUCLEOTIDE SEQUENCE [LARGE SCALE GENOMIC DNA]</scope>
    <source>
        <strain evidence="4">COOX1</strain>
    </source>
</reference>
<dbReference type="PANTHER" id="PTHR46797">
    <property type="entry name" value="HTH-TYPE TRANSCRIPTIONAL REGULATOR"/>
    <property type="match status" value="1"/>
</dbReference>
<evidence type="ECO:0000313" key="3">
    <source>
        <dbReference type="EMBL" id="ATY83656.1"/>
    </source>
</evidence>
<dbReference type="EMBL" id="CP024955">
    <property type="protein sequence ID" value="ATY83656.1"/>
    <property type="molecule type" value="Genomic_DNA"/>
</dbReference>
<dbReference type="AlphaFoldDB" id="A0A2K8N286"/>
<dbReference type="CDD" id="cd00093">
    <property type="entry name" value="HTH_XRE"/>
    <property type="match status" value="1"/>
</dbReference>
<dbReference type="EMBL" id="LR792683">
    <property type="protein sequence ID" value="CAB3389834.1"/>
    <property type="molecule type" value="Genomic_DNA"/>
</dbReference>
<dbReference type="Proteomes" id="UP000231932">
    <property type="component" value="Chromosome"/>
</dbReference>
<gene>
    <name evidence="4" type="ORF">COOX1_0113</name>
    <name evidence="3" type="ORF">CVV65_00560</name>
</gene>
<dbReference type="SUPFAM" id="SSF47413">
    <property type="entry name" value="lambda repressor-like DNA-binding domains"/>
    <property type="match status" value="1"/>
</dbReference>
<evidence type="ECO:0000313" key="4">
    <source>
        <dbReference type="EMBL" id="CAB3389834.1"/>
    </source>
</evidence>
<dbReference type="Proteomes" id="UP000502196">
    <property type="component" value="Chromosome"/>
</dbReference>
<reference evidence="3" key="2">
    <citation type="journal article" date="2018" name="Genome Announc.">
        <title>Complete Genome Sequence of Kyrpidia sp. Strain EA-1, a Thermophilic Knallgas Bacterium, Isolated from the Azores.</title>
        <authorList>
            <person name="Reiner J.E."/>
            <person name="Lapp C.J."/>
            <person name="Bunk B."/>
            <person name="Sproer C."/>
            <person name="Overmann J."/>
            <person name="Gescher J."/>
        </authorList>
    </citation>
    <scope>NUCLEOTIDE SEQUENCE</scope>
    <source>
        <strain evidence="3">EA-1</strain>
    </source>
</reference>
<evidence type="ECO:0000256" key="1">
    <source>
        <dbReference type="ARBA" id="ARBA00023125"/>
    </source>
</evidence>
<accession>A0A2K8N286</accession>
<dbReference type="Pfam" id="PF01381">
    <property type="entry name" value="HTH_3"/>
    <property type="match status" value="1"/>
</dbReference>
<sequence length="74" mass="8026">MENRLGRRIRAFRKLKNLTQRELADRIHLSVAVLGAIERGAKTPSPHVLRAIGEALGIDEQELVGGIQGGGDTV</sequence>
<reference evidence="5" key="1">
    <citation type="submission" date="2017-11" db="EMBL/GenBank/DDBJ databases">
        <title>Complete Genome Sequence of Kyrpidia sp. Strain EA-1, a thermophilic, hydrogen-oxidizing Bacterium, isolated from the Azores.</title>
        <authorList>
            <person name="Reiner J.E."/>
            <person name="Lapp C.J."/>
            <person name="Bunk B."/>
            <person name="Gescher J."/>
        </authorList>
    </citation>
    <scope>NUCLEOTIDE SEQUENCE [LARGE SCALE GENOMIC DNA]</scope>
    <source>
        <strain evidence="5">EA-1</strain>
    </source>
</reference>
<feature type="domain" description="HTH cro/C1-type" evidence="2">
    <location>
        <begin position="9"/>
        <end position="63"/>
    </location>
</feature>
<dbReference type="InterPro" id="IPR001387">
    <property type="entry name" value="Cro/C1-type_HTH"/>
</dbReference>
<evidence type="ECO:0000259" key="2">
    <source>
        <dbReference type="PROSITE" id="PS50943"/>
    </source>
</evidence>
<dbReference type="OrthoDB" id="3035529at2"/>
<dbReference type="SMART" id="SM00530">
    <property type="entry name" value="HTH_XRE"/>
    <property type="match status" value="1"/>
</dbReference>
<dbReference type="InterPro" id="IPR050807">
    <property type="entry name" value="TransReg_Diox_bact_type"/>
</dbReference>
<name>A0A2K8N286_9BACL</name>
<proteinExistence type="predicted"/>
<dbReference type="Gene3D" id="1.10.260.40">
    <property type="entry name" value="lambda repressor-like DNA-binding domains"/>
    <property type="match status" value="1"/>
</dbReference>
<dbReference type="RefSeq" id="WP_100666515.1">
    <property type="nucleotide sequence ID" value="NZ_CP024955.1"/>
</dbReference>
<organism evidence="3 5">
    <name type="scientific">Kyrpidia spormannii</name>
    <dbReference type="NCBI Taxonomy" id="2055160"/>
    <lineage>
        <taxon>Bacteria</taxon>
        <taxon>Bacillati</taxon>
        <taxon>Bacillota</taxon>
        <taxon>Bacilli</taxon>
        <taxon>Bacillales</taxon>
        <taxon>Alicyclobacillaceae</taxon>
        <taxon>Kyrpidia</taxon>
    </lineage>
</organism>
<dbReference type="InterPro" id="IPR010982">
    <property type="entry name" value="Lambda_DNA-bd_dom_sf"/>
</dbReference>
<dbReference type="KEGG" id="kyr:CVV65_00560"/>
<dbReference type="PANTHER" id="PTHR46797:SF1">
    <property type="entry name" value="METHYLPHOSPHONATE SYNTHASE"/>
    <property type="match status" value="1"/>
</dbReference>
<dbReference type="GO" id="GO:0005829">
    <property type="term" value="C:cytosol"/>
    <property type="evidence" value="ECO:0007669"/>
    <property type="project" value="TreeGrafter"/>
</dbReference>
<dbReference type="GO" id="GO:0003677">
    <property type="term" value="F:DNA binding"/>
    <property type="evidence" value="ECO:0007669"/>
    <property type="project" value="UniProtKB-KW"/>
</dbReference>
<keyword evidence="5" id="KW-1185">Reference proteome</keyword>
<keyword evidence="1" id="KW-0238">DNA-binding</keyword>
<evidence type="ECO:0000313" key="5">
    <source>
        <dbReference type="Proteomes" id="UP000231932"/>
    </source>
</evidence>
<dbReference type="PROSITE" id="PS50943">
    <property type="entry name" value="HTH_CROC1"/>
    <property type="match status" value="1"/>
</dbReference>
<evidence type="ECO:0000313" key="6">
    <source>
        <dbReference type="Proteomes" id="UP000502196"/>
    </source>
</evidence>